<reference evidence="2 3" key="1">
    <citation type="submission" date="2024-10" db="EMBL/GenBank/DDBJ databases">
        <title>Updated reference genomes for cyclostephanoid diatoms.</title>
        <authorList>
            <person name="Roberts W.R."/>
            <person name="Alverson A.J."/>
        </authorList>
    </citation>
    <scope>NUCLEOTIDE SEQUENCE [LARGE SCALE GENOMIC DNA]</scope>
    <source>
        <strain evidence="2 3">AJA228-03</strain>
    </source>
</reference>
<protein>
    <submittedName>
        <fullName evidence="2">Uncharacterized protein</fullName>
    </submittedName>
</protein>
<proteinExistence type="predicted"/>
<feature type="coiled-coil region" evidence="1">
    <location>
        <begin position="112"/>
        <end position="146"/>
    </location>
</feature>
<name>A0ABD3RRC8_9STRA</name>
<dbReference type="EMBL" id="JALLPB020000199">
    <property type="protein sequence ID" value="KAL3815433.1"/>
    <property type="molecule type" value="Genomic_DNA"/>
</dbReference>
<accession>A0ABD3RRC8</accession>
<organism evidence="2 3">
    <name type="scientific">Cyclostephanos tholiformis</name>
    <dbReference type="NCBI Taxonomy" id="382380"/>
    <lineage>
        <taxon>Eukaryota</taxon>
        <taxon>Sar</taxon>
        <taxon>Stramenopiles</taxon>
        <taxon>Ochrophyta</taxon>
        <taxon>Bacillariophyta</taxon>
        <taxon>Coscinodiscophyceae</taxon>
        <taxon>Thalassiosirophycidae</taxon>
        <taxon>Stephanodiscales</taxon>
        <taxon>Stephanodiscaceae</taxon>
        <taxon>Cyclostephanos</taxon>
    </lineage>
</organism>
<keyword evidence="1" id="KW-0175">Coiled coil</keyword>
<evidence type="ECO:0000313" key="3">
    <source>
        <dbReference type="Proteomes" id="UP001530377"/>
    </source>
</evidence>
<dbReference type="AlphaFoldDB" id="A0ABD3RRC8"/>
<dbReference type="Proteomes" id="UP001530377">
    <property type="component" value="Unassembled WGS sequence"/>
</dbReference>
<comment type="caution">
    <text evidence="2">The sequence shown here is derived from an EMBL/GenBank/DDBJ whole genome shotgun (WGS) entry which is preliminary data.</text>
</comment>
<sequence>MEVVSPLTFNQGGKRRFGSPIHGVTVATSSNTTAAEDFDMDECSGYSFQAAKRRKRSPNEGGIGGTDSCSFQFKENWSLSPFVQASFRSPHSAAVKRSRAFAQQDDTSAQKMQELQAMVEQQAAEIQRLKSEKESVEASASQLSSHQAKVDHENKILKRAVAIQQERQNQMAAELEGARRYKVEAEERVRRLEQMNLTLQYRLQANMASENEFTWSSPRPPDVY</sequence>
<feature type="coiled-coil region" evidence="1">
    <location>
        <begin position="175"/>
        <end position="202"/>
    </location>
</feature>
<gene>
    <name evidence="2" type="ORF">ACHAXA_009178</name>
</gene>
<evidence type="ECO:0000313" key="2">
    <source>
        <dbReference type="EMBL" id="KAL3815433.1"/>
    </source>
</evidence>
<keyword evidence="3" id="KW-1185">Reference proteome</keyword>
<evidence type="ECO:0000256" key="1">
    <source>
        <dbReference type="SAM" id="Coils"/>
    </source>
</evidence>
<dbReference type="PANTHER" id="PTHR31245:SF20">
    <property type="entry name" value="F18B13.13 PROTEIN"/>
    <property type="match status" value="1"/>
</dbReference>
<dbReference type="PANTHER" id="PTHR31245">
    <property type="entry name" value="UBIQUITIN SYSTEM COMPONENT CUE PROTEIN"/>
    <property type="match status" value="1"/>
</dbReference>